<keyword evidence="3" id="KW-0804">Transcription</keyword>
<dbReference type="OrthoDB" id="9795011at2"/>
<keyword evidence="1" id="KW-0805">Transcription regulation</keyword>
<dbReference type="PANTHER" id="PTHR30055">
    <property type="entry name" value="HTH-TYPE TRANSCRIPTIONAL REGULATOR RUTR"/>
    <property type="match status" value="1"/>
</dbReference>
<dbReference type="PROSITE" id="PS50977">
    <property type="entry name" value="HTH_TETR_2"/>
    <property type="match status" value="1"/>
</dbReference>
<dbReference type="Pfam" id="PF21597">
    <property type="entry name" value="TetR_C_43"/>
    <property type="match status" value="1"/>
</dbReference>
<dbReference type="InterPro" id="IPR001647">
    <property type="entry name" value="HTH_TetR"/>
</dbReference>
<keyword evidence="7" id="KW-1185">Reference proteome</keyword>
<gene>
    <name evidence="6" type="ORF">GKO32_19735</name>
</gene>
<dbReference type="Pfam" id="PF00440">
    <property type="entry name" value="TetR_N"/>
    <property type="match status" value="1"/>
</dbReference>
<evidence type="ECO:0000256" key="2">
    <source>
        <dbReference type="ARBA" id="ARBA00023125"/>
    </source>
</evidence>
<sequence length="159" mass="16875">MPSIEALAREAGLGVGTVYRNYPTREALVDAVFRAEREELCARVKPLLDEHEPVVALRRWMDFYAGFVAVKHGMAKTRATAIPVGTVPSGDAKAALTAAVGSLITAGVHAGTLRADVRVEDVVATLAGIFLTAEDRTQAGRQLDLLVDGLRTAPPKSPS</sequence>
<evidence type="ECO:0000313" key="7">
    <source>
        <dbReference type="Proteomes" id="UP000440096"/>
    </source>
</evidence>
<proteinExistence type="predicted"/>
<feature type="domain" description="HTH tetR-type" evidence="5">
    <location>
        <begin position="1"/>
        <end position="40"/>
    </location>
</feature>
<organism evidence="6 7">
    <name type="scientific">Amycolatopsis pithecellobii</name>
    <dbReference type="NCBI Taxonomy" id="664692"/>
    <lineage>
        <taxon>Bacteria</taxon>
        <taxon>Bacillati</taxon>
        <taxon>Actinomycetota</taxon>
        <taxon>Actinomycetes</taxon>
        <taxon>Pseudonocardiales</taxon>
        <taxon>Pseudonocardiaceae</taxon>
        <taxon>Amycolatopsis</taxon>
    </lineage>
</organism>
<protein>
    <submittedName>
        <fullName evidence="6">TetR family transcriptional regulator</fullName>
    </submittedName>
</protein>
<name>A0A6N7Z5X0_9PSEU</name>
<dbReference type="AlphaFoldDB" id="A0A6N7Z5X0"/>
<accession>A0A6N7Z5X0</accession>
<evidence type="ECO:0000256" key="3">
    <source>
        <dbReference type="ARBA" id="ARBA00023163"/>
    </source>
</evidence>
<dbReference type="GO" id="GO:0000976">
    <property type="term" value="F:transcription cis-regulatory region binding"/>
    <property type="evidence" value="ECO:0007669"/>
    <property type="project" value="TreeGrafter"/>
</dbReference>
<dbReference type="InterPro" id="IPR050109">
    <property type="entry name" value="HTH-type_TetR-like_transc_reg"/>
</dbReference>
<evidence type="ECO:0000256" key="4">
    <source>
        <dbReference type="PROSITE-ProRule" id="PRU00335"/>
    </source>
</evidence>
<comment type="caution">
    <text evidence="6">The sequence shown here is derived from an EMBL/GenBank/DDBJ whole genome shotgun (WGS) entry which is preliminary data.</text>
</comment>
<dbReference type="EMBL" id="WMBA01000031">
    <property type="protein sequence ID" value="MTD56191.1"/>
    <property type="molecule type" value="Genomic_DNA"/>
</dbReference>
<dbReference type="GO" id="GO:0003700">
    <property type="term" value="F:DNA-binding transcription factor activity"/>
    <property type="evidence" value="ECO:0007669"/>
    <property type="project" value="TreeGrafter"/>
</dbReference>
<evidence type="ECO:0000256" key="1">
    <source>
        <dbReference type="ARBA" id="ARBA00023015"/>
    </source>
</evidence>
<reference evidence="6 7" key="1">
    <citation type="submission" date="2019-11" db="EMBL/GenBank/DDBJ databases">
        <title>Draft genome of Amycolatopsis RM579.</title>
        <authorList>
            <person name="Duangmal K."/>
            <person name="Mingma R."/>
        </authorList>
    </citation>
    <scope>NUCLEOTIDE SEQUENCE [LARGE SCALE GENOMIC DNA]</scope>
    <source>
        <strain evidence="6 7">RM579</strain>
    </source>
</reference>
<keyword evidence="2 4" id="KW-0238">DNA-binding</keyword>
<dbReference type="InterPro" id="IPR009057">
    <property type="entry name" value="Homeodomain-like_sf"/>
</dbReference>
<dbReference type="InterPro" id="IPR049445">
    <property type="entry name" value="TetR_SbtR-like_C"/>
</dbReference>
<dbReference type="SUPFAM" id="SSF48498">
    <property type="entry name" value="Tetracyclin repressor-like, C-terminal domain"/>
    <property type="match status" value="1"/>
</dbReference>
<dbReference type="PANTHER" id="PTHR30055:SF234">
    <property type="entry name" value="HTH-TYPE TRANSCRIPTIONAL REGULATOR BETI"/>
    <property type="match status" value="1"/>
</dbReference>
<evidence type="ECO:0000313" key="6">
    <source>
        <dbReference type="EMBL" id="MTD56191.1"/>
    </source>
</evidence>
<dbReference type="SUPFAM" id="SSF46689">
    <property type="entry name" value="Homeodomain-like"/>
    <property type="match status" value="1"/>
</dbReference>
<feature type="DNA-binding region" description="H-T-H motif" evidence="4">
    <location>
        <begin position="3"/>
        <end position="22"/>
    </location>
</feature>
<dbReference type="InterPro" id="IPR036271">
    <property type="entry name" value="Tet_transcr_reg_TetR-rel_C_sf"/>
</dbReference>
<evidence type="ECO:0000259" key="5">
    <source>
        <dbReference type="PROSITE" id="PS50977"/>
    </source>
</evidence>
<dbReference type="Gene3D" id="1.10.357.10">
    <property type="entry name" value="Tetracycline Repressor, domain 2"/>
    <property type="match status" value="1"/>
</dbReference>
<dbReference type="Proteomes" id="UP000440096">
    <property type="component" value="Unassembled WGS sequence"/>
</dbReference>